<dbReference type="GO" id="GO:0046872">
    <property type="term" value="F:metal ion binding"/>
    <property type="evidence" value="ECO:0007669"/>
    <property type="project" value="UniProtKB-KW"/>
</dbReference>
<sequence length="218" mass="24959">MKKDKRKYIEVQDDDDQSPTKMQRRDSGIAEKKQEEDCVITVYTDGSARKKTEGSECYCVGRAGYGVYFPPYQLSDKSFSKETSFWGRVAGKEQTSRRAELTAIIRAIQLCPDKNAQLHIFTDYSGTLEIRSKYRKWSQKKSRADMDLLTELRREMYLRKHIPTITFVKGHSGNHGNNEADSCARQGTLIKCEKDGVRTTLREVGGKITRMVEVLEAL</sequence>
<dbReference type="EMBL" id="KZ819605">
    <property type="protein sequence ID" value="PWN33074.1"/>
    <property type="molecule type" value="Genomic_DNA"/>
</dbReference>
<evidence type="ECO:0000256" key="2">
    <source>
        <dbReference type="ARBA" id="ARBA00005300"/>
    </source>
</evidence>
<evidence type="ECO:0000256" key="6">
    <source>
        <dbReference type="ARBA" id="ARBA00022759"/>
    </source>
</evidence>
<dbReference type="InParanoid" id="A0A316V7A4"/>
<feature type="compositionally biased region" description="Basic and acidic residues" evidence="8">
    <location>
        <begin position="1"/>
        <end position="10"/>
    </location>
</feature>
<dbReference type="InterPro" id="IPR012337">
    <property type="entry name" value="RNaseH-like_sf"/>
</dbReference>
<dbReference type="InterPro" id="IPR036397">
    <property type="entry name" value="RNaseH_sf"/>
</dbReference>
<dbReference type="Gene3D" id="3.30.420.10">
    <property type="entry name" value="Ribonuclease H-like superfamily/Ribonuclease H"/>
    <property type="match status" value="1"/>
</dbReference>
<proteinExistence type="inferred from homology"/>
<keyword evidence="5" id="KW-0479">Metal-binding</keyword>
<dbReference type="EC" id="3.1.26.4" evidence="3"/>
<dbReference type="GO" id="GO:0003676">
    <property type="term" value="F:nucleic acid binding"/>
    <property type="evidence" value="ECO:0007669"/>
    <property type="project" value="InterPro"/>
</dbReference>
<dbReference type="Pfam" id="PF00075">
    <property type="entry name" value="RNase_H"/>
    <property type="match status" value="1"/>
</dbReference>
<dbReference type="GO" id="GO:0004523">
    <property type="term" value="F:RNA-DNA hybrid ribonuclease activity"/>
    <property type="evidence" value="ECO:0007669"/>
    <property type="project" value="UniProtKB-EC"/>
</dbReference>
<dbReference type="PANTHER" id="PTHR10642">
    <property type="entry name" value="RIBONUCLEASE H1"/>
    <property type="match status" value="1"/>
</dbReference>
<evidence type="ECO:0000256" key="4">
    <source>
        <dbReference type="ARBA" id="ARBA00022722"/>
    </source>
</evidence>
<dbReference type="GeneID" id="37022915"/>
<feature type="region of interest" description="Disordered" evidence="8">
    <location>
        <begin position="1"/>
        <end position="31"/>
    </location>
</feature>
<evidence type="ECO:0000256" key="7">
    <source>
        <dbReference type="ARBA" id="ARBA00022801"/>
    </source>
</evidence>
<name>A0A316V7A4_9BASI</name>
<gene>
    <name evidence="10" type="ORF">FA14DRAFT_181738</name>
</gene>
<protein>
    <recommendedName>
        <fullName evidence="3">ribonuclease H</fullName>
        <ecNumber evidence="3">3.1.26.4</ecNumber>
    </recommendedName>
</protein>
<organism evidence="10 11">
    <name type="scientific">Meira miltonrushii</name>
    <dbReference type="NCBI Taxonomy" id="1280837"/>
    <lineage>
        <taxon>Eukaryota</taxon>
        <taxon>Fungi</taxon>
        <taxon>Dikarya</taxon>
        <taxon>Basidiomycota</taxon>
        <taxon>Ustilaginomycotina</taxon>
        <taxon>Exobasidiomycetes</taxon>
        <taxon>Exobasidiales</taxon>
        <taxon>Brachybasidiaceae</taxon>
        <taxon>Meira</taxon>
    </lineage>
</organism>
<reference evidence="10 11" key="1">
    <citation type="journal article" date="2018" name="Mol. Biol. Evol.">
        <title>Broad Genomic Sampling Reveals a Smut Pathogenic Ancestry of the Fungal Clade Ustilaginomycotina.</title>
        <authorList>
            <person name="Kijpornyongpan T."/>
            <person name="Mondo S.J."/>
            <person name="Barry K."/>
            <person name="Sandor L."/>
            <person name="Lee J."/>
            <person name="Lipzen A."/>
            <person name="Pangilinan J."/>
            <person name="LaButti K."/>
            <person name="Hainaut M."/>
            <person name="Henrissat B."/>
            <person name="Grigoriev I.V."/>
            <person name="Spatafora J.W."/>
            <person name="Aime M.C."/>
        </authorList>
    </citation>
    <scope>NUCLEOTIDE SEQUENCE [LARGE SCALE GENOMIC DNA]</scope>
    <source>
        <strain evidence="10 11">MCA 3882</strain>
    </source>
</reference>
<evidence type="ECO:0000256" key="8">
    <source>
        <dbReference type="SAM" id="MobiDB-lite"/>
    </source>
</evidence>
<dbReference type="InterPro" id="IPR050092">
    <property type="entry name" value="RNase_H"/>
</dbReference>
<dbReference type="PANTHER" id="PTHR10642:SF26">
    <property type="entry name" value="RIBONUCLEASE H1"/>
    <property type="match status" value="1"/>
</dbReference>
<keyword evidence="6" id="KW-0255">Endonuclease</keyword>
<feature type="domain" description="RNase H type-1" evidence="9">
    <location>
        <begin position="36"/>
        <end position="189"/>
    </location>
</feature>
<dbReference type="AlphaFoldDB" id="A0A316V7A4"/>
<keyword evidence="4" id="KW-0540">Nuclease</keyword>
<dbReference type="STRING" id="1280837.A0A316V7A4"/>
<evidence type="ECO:0000313" key="11">
    <source>
        <dbReference type="Proteomes" id="UP000245771"/>
    </source>
</evidence>
<accession>A0A316V7A4</accession>
<evidence type="ECO:0000256" key="5">
    <source>
        <dbReference type="ARBA" id="ARBA00022723"/>
    </source>
</evidence>
<dbReference type="Proteomes" id="UP000245771">
    <property type="component" value="Unassembled WGS sequence"/>
</dbReference>
<dbReference type="PROSITE" id="PS50879">
    <property type="entry name" value="RNASE_H_1"/>
    <property type="match status" value="1"/>
</dbReference>
<keyword evidence="7" id="KW-0378">Hydrolase</keyword>
<dbReference type="GO" id="GO:0043137">
    <property type="term" value="P:DNA replication, removal of RNA primer"/>
    <property type="evidence" value="ECO:0007669"/>
    <property type="project" value="TreeGrafter"/>
</dbReference>
<dbReference type="OrthoDB" id="245563at2759"/>
<dbReference type="InterPro" id="IPR002156">
    <property type="entry name" value="RNaseH_domain"/>
</dbReference>
<dbReference type="SUPFAM" id="SSF53098">
    <property type="entry name" value="Ribonuclease H-like"/>
    <property type="match status" value="1"/>
</dbReference>
<evidence type="ECO:0000313" key="10">
    <source>
        <dbReference type="EMBL" id="PWN33074.1"/>
    </source>
</evidence>
<comment type="catalytic activity">
    <reaction evidence="1">
        <text>Endonucleolytic cleavage to 5'-phosphomonoester.</text>
        <dbReference type="EC" id="3.1.26.4"/>
    </reaction>
</comment>
<evidence type="ECO:0000259" key="9">
    <source>
        <dbReference type="PROSITE" id="PS50879"/>
    </source>
</evidence>
<comment type="similarity">
    <text evidence="2">Belongs to the RNase H family.</text>
</comment>
<evidence type="ECO:0000256" key="1">
    <source>
        <dbReference type="ARBA" id="ARBA00000077"/>
    </source>
</evidence>
<evidence type="ECO:0000256" key="3">
    <source>
        <dbReference type="ARBA" id="ARBA00012180"/>
    </source>
</evidence>
<keyword evidence="11" id="KW-1185">Reference proteome</keyword>
<dbReference type="RefSeq" id="XP_025353376.1">
    <property type="nucleotide sequence ID" value="XM_025501134.1"/>
</dbReference>